<dbReference type="AlphaFoldDB" id="A0A812TX99"/>
<proteinExistence type="predicted"/>
<dbReference type="EMBL" id="CAJNJA010026019">
    <property type="protein sequence ID" value="CAE7553288.1"/>
    <property type="molecule type" value="Genomic_DNA"/>
</dbReference>
<protein>
    <submittedName>
        <fullName evidence="2">TCEA1 protein</fullName>
    </submittedName>
</protein>
<comment type="caution">
    <text evidence="2">The sequence shown here is derived from an EMBL/GenBank/DDBJ whole genome shotgun (WGS) entry which is preliminary data.</text>
</comment>
<sequence length="387" mass="43215">MRSQWKPLRTLKVFVVSADWDGKMEYTLQVAVMQFGRAPNADATLAAIASNVGDLCATQPESYPERERERWEKVFSLASGVDAWEKTERQEETTVAFSFNIWTREVALSATAVDKEGAQVTLDGQHGRGYASAVLKLNPSAPYKKLKIRVEAADEVTALDYVLVVAMTEHSKWAMLEDLVVPGCEGGLRPKFEIDVFRYRCLLNNEAQVFKVIPTVMWMPGFDQKLQISIQDKEWTSGNVFQQPLNDEGKAEVDIAVLASDRKHKAIYYVSAQGSPLKERGRLFTTLEPPPKEAPPTPLPKYRFRSTTPSAPSPAPTPPPQRTPRPRPGDPDPRPEQCPAGRLRKGLRSPRHVGSTRVMESLAFLAFQHQRGPSVAPAVPMSLRQPR</sequence>
<reference evidence="2" key="1">
    <citation type="submission" date="2021-02" db="EMBL/GenBank/DDBJ databases">
        <authorList>
            <person name="Dougan E. K."/>
            <person name="Rhodes N."/>
            <person name="Thang M."/>
            <person name="Chan C."/>
        </authorList>
    </citation>
    <scope>NUCLEOTIDE SEQUENCE</scope>
</reference>
<evidence type="ECO:0000256" key="1">
    <source>
        <dbReference type="SAM" id="MobiDB-lite"/>
    </source>
</evidence>
<keyword evidence="3" id="KW-1185">Reference proteome</keyword>
<evidence type="ECO:0000313" key="3">
    <source>
        <dbReference type="Proteomes" id="UP000601435"/>
    </source>
</evidence>
<accession>A0A812TX99</accession>
<evidence type="ECO:0000313" key="2">
    <source>
        <dbReference type="EMBL" id="CAE7553288.1"/>
    </source>
</evidence>
<feature type="region of interest" description="Disordered" evidence="1">
    <location>
        <begin position="280"/>
        <end position="354"/>
    </location>
</feature>
<organism evidence="2 3">
    <name type="scientific">Symbiodinium necroappetens</name>
    <dbReference type="NCBI Taxonomy" id="1628268"/>
    <lineage>
        <taxon>Eukaryota</taxon>
        <taxon>Sar</taxon>
        <taxon>Alveolata</taxon>
        <taxon>Dinophyceae</taxon>
        <taxon>Suessiales</taxon>
        <taxon>Symbiodiniaceae</taxon>
        <taxon>Symbiodinium</taxon>
    </lineage>
</organism>
<dbReference type="Proteomes" id="UP000601435">
    <property type="component" value="Unassembled WGS sequence"/>
</dbReference>
<dbReference type="OrthoDB" id="10427402at2759"/>
<feature type="compositionally biased region" description="Pro residues" evidence="1">
    <location>
        <begin position="288"/>
        <end position="299"/>
    </location>
</feature>
<gene>
    <name evidence="2" type="primary">TCEA1</name>
    <name evidence="2" type="ORF">SNEC2469_LOCUS15945</name>
</gene>
<name>A0A812TX99_9DINO</name>
<feature type="compositionally biased region" description="Basic residues" evidence="1">
    <location>
        <begin position="342"/>
        <end position="351"/>
    </location>
</feature>
<feature type="compositionally biased region" description="Pro residues" evidence="1">
    <location>
        <begin position="311"/>
        <end position="323"/>
    </location>
</feature>